<comment type="caution">
    <text evidence="8">The sequence shown here is derived from an EMBL/GenBank/DDBJ whole genome shotgun (WGS) entry which is preliminary data.</text>
</comment>
<feature type="transmembrane region" description="Helical" evidence="6">
    <location>
        <begin position="81"/>
        <end position="100"/>
    </location>
</feature>
<evidence type="ECO:0000256" key="6">
    <source>
        <dbReference type="SAM" id="Phobius"/>
    </source>
</evidence>
<protein>
    <submittedName>
        <fullName evidence="8">Type II secretion system F family protein</fullName>
    </submittedName>
</protein>
<evidence type="ECO:0000259" key="7">
    <source>
        <dbReference type="Pfam" id="PF00482"/>
    </source>
</evidence>
<comment type="subcellular location">
    <subcellularLocation>
        <location evidence="1">Cell membrane</location>
        <topology evidence="1">Multi-pass membrane protein</topology>
    </subcellularLocation>
</comment>
<dbReference type="RefSeq" id="WP_205496709.1">
    <property type="nucleotide sequence ID" value="NZ_JAFHAP010000014.1"/>
</dbReference>
<keyword evidence="3 6" id="KW-0812">Transmembrane</keyword>
<dbReference type="Pfam" id="PF00482">
    <property type="entry name" value="T2SSF"/>
    <property type="match status" value="1"/>
</dbReference>
<keyword evidence="5 6" id="KW-0472">Membrane</keyword>
<gene>
    <name evidence="8" type="ORF">JQC72_14045</name>
</gene>
<sequence>MIALLGAGAVACAVWAVYYALMARQQKQEVLERVGEWVHQTEGDSESWSDSLSKKLDNSNLGKKLRPQLEQASLDMDPSDYMAILFGAGLGIAFILKIGLGAPWPVGILIAVPLVPIGSKFFLSSRKHIYVNRINAQLSEACRLLSSAARAGLSVPQGLELVVKEMPAPISKELGIVVKEVQLGRNLEAALRDFLKRVHSKDIQVFVNALIIQRRAGGDLAKVLSEMANTMEERKIIHQNILAVTSQARYSAYSLPLISVLVVFMLSKMIDGFYNLFTTIPGMIIFALFVGLQVIGVLLVRKISDIRV</sequence>
<feature type="transmembrane region" description="Helical" evidence="6">
    <location>
        <begin position="6"/>
        <end position="23"/>
    </location>
</feature>
<accession>A0ABS2WM80</accession>
<name>A0ABS2WM80_9BACL</name>
<keyword evidence="4 6" id="KW-1133">Transmembrane helix</keyword>
<evidence type="ECO:0000313" key="9">
    <source>
        <dbReference type="Proteomes" id="UP001177120"/>
    </source>
</evidence>
<evidence type="ECO:0000256" key="5">
    <source>
        <dbReference type="ARBA" id="ARBA00023136"/>
    </source>
</evidence>
<dbReference type="InterPro" id="IPR042094">
    <property type="entry name" value="T2SS_GspF_sf"/>
</dbReference>
<evidence type="ECO:0000256" key="4">
    <source>
        <dbReference type="ARBA" id="ARBA00022989"/>
    </source>
</evidence>
<dbReference type="PANTHER" id="PTHR35007">
    <property type="entry name" value="INTEGRAL MEMBRANE PROTEIN-RELATED"/>
    <property type="match status" value="1"/>
</dbReference>
<feature type="transmembrane region" description="Helical" evidence="6">
    <location>
        <begin position="250"/>
        <end position="270"/>
    </location>
</feature>
<feature type="domain" description="Type II secretion system protein GspF" evidence="7">
    <location>
        <begin position="141"/>
        <end position="266"/>
    </location>
</feature>
<dbReference type="Gene3D" id="1.20.81.30">
    <property type="entry name" value="Type II secretion system (T2SS), domain F"/>
    <property type="match status" value="1"/>
</dbReference>
<proteinExistence type="predicted"/>
<evidence type="ECO:0000256" key="2">
    <source>
        <dbReference type="ARBA" id="ARBA00022475"/>
    </source>
</evidence>
<dbReference type="InterPro" id="IPR018076">
    <property type="entry name" value="T2SS_GspF_dom"/>
</dbReference>
<dbReference type="PANTHER" id="PTHR35007:SF1">
    <property type="entry name" value="PILUS ASSEMBLY PROTEIN"/>
    <property type="match status" value="1"/>
</dbReference>
<dbReference type="EMBL" id="JAFHAP010000014">
    <property type="protein sequence ID" value="MBN2910621.1"/>
    <property type="molecule type" value="Genomic_DNA"/>
</dbReference>
<evidence type="ECO:0000256" key="1">
    <source>
        <dbReference type="ARBA" id="ARBA00004651"/>
    </source>
</evidence>
<evidence type="ECO:0000256" key="3">
    <source>
        <dbReference type="ARBA" id="ARBA00022692"/>
    </source>
</evidence>
<feature type="transmembrane region" description="Helical" evidence="6">
    <location>
        <begin position="276"/>
        <end position="300"/>
    </location>
</feature>
<keyword evidence="9" id="KW-1185">Reference proteome</keyword>
<reference evidence="8" key="1">
    <citation type="journal article" date="2024" name="Int. J. Syst. Evol. Microbiol.">
        <title>Polycladomyces zharkentensis sp. nov., a novel thermophilic cellulose- and starch-degrading member of the Bacillota from a geothermal aquifer in Kazakhstan.</title>
        <authorList>
            <person name="Mashzhan A."/>
            <person name="Kistaubayeva A."/>
            <person name="Javier-Lopez R."/>
            <person name="Bissenova U."/>
            <person name="Bissenbay A."/>
            <person name="Birkeland N.K."/>
        </authorList>
    </citation>
    <scope>NUCLEOTIDE SEQUENCE</scope>
    <source>
        <strain evidence="8">ZKZ2T</strain>
    </source>
</reference>
<dbReference type="Proteomes" id="UP001177120">
    <property type="component" value="Unassembled WGS sequence"/>
</dbReference>
<keyword evidence="2" id="KW-1003">Cell membrane</keyword>
<feature type="transmembrane region" description="Helical" evidence="6">
    <location>
        <begin position="106"/>
        <end position="123"/>
    </location>
</feature>
<organism evidence="8 9">
    <name type="scientific">Polycladomyces zharkentensis</name>
    <dbReference type="NCBI Taxonomy" id="2807616"/>
    <lineage>
        <taxon>Bacteria</taxon>
        <taxon>Bacillati</taxon>
        <taxon>Bacillota</taxon>
        <taxon>Bacilli</taxon>
        <taxon>Bacillales</taxon>
        <taxon>Thermoactinomycetaceae</taxon>
        <taxon>Polycladomyces</taxon>
    </lineage>
</organism>
<evidence type="ECO:0000313" key="8">
    <source>
        <dbReference type="EMBL" id="MBN2910621.1"/>
    </source>
</evidence>